<dbReference type="GO" id="GO:0032968">
    <property type="term" value="P:positive regulation of transcription elongation by RNA polymerase II"/>
    <property type="evidence" value="ECO:0007669"/>
    <property type="project" value="InterPro"/>
</dbReference>
<keyword evidence="1" id="KW-0539">Nucleus</keyword>
<proteinExistence type="inferred from homology"/>
<accession>A0A915A2X8</accession>
<name>A0A915A2X8_PARUN</name>
<comment type="subcellular location">
    <subcellularLocation>
        <location evidence="1">Nucleus</location>
    </subcellularLocation>
</comment>
<feature type="compositionally biased region" description="Basic and acidic residues" evidence="2">
    <location>
        <begin position="217"/>
        <end position="228"/>
    </location>
</feature>
<dbReference type="GO" id="GO:0005634">
    <property type="term" value="C:nucleus"/>
    <property type="evidence" value="ECO:0007669"/>
    <property type="project" value="UniProtKB-SubCell"/>
</dbReference>
<dbReference type="WBParaSite" id="PgE237_g001_t01">
    <property type="protein sequence ID" value="PgE237_g001_t01"/>
    <property type="gene ID" value="PgE237_g001"/>
</dbReference>
<comment type="function">
    <text evidence="1">TFIIF is a general transcription initiation factor that binds to RNA polymerase II and helps to recruit it to the initiation complex in collaboration with TFIIB. It promotes transcription elongation.</text>
</comment>
<reference evidence="4" key="1">
    <citation type="submission" date="2022-11" db="UniProtKB">
        <authorList>
            <consortium name="WormBaseParasite"/>
        </authorList>
    </citation>
    <scope>IDENTIFICATION</scope>
</reference>
<protein>
    <recommendedName>
        <fullName evidence="1">Transcription initiation factor IIF subunit alpha</fullName>
    </recommendedName>
</protein>
<evidence type="ECO:0000256" key="1">
    <source>
        <dbReference type="RuleBase" id="RU366044"/>
    </source>
</evidence>
<keyword evidence="1" id="KW-0804">Transcription</keyword>
<dbReference type="Proteomes" id="UP000887569">
    <property type="component" value="Unplaced"/>
</dbReference>
<dbReference type="GO" id="GO:0006367">
    <property type="term" value="P:transcription initiation at RNA polymerase II promoter"/>
    <property type="evidence" value="ECO:0007669"/>
    <property type="project" value="InterPro"/>
</dbReference>
<feature type="region of interest" description="Disordered" evidence="2">
    <location>
        <begin position="1"/>
        <end position="81"/>
    </location>
</feature>
<dbReference type="InterPro" id="IPR008851">
    <property type="entry name" value="TFIIF-alpha"/>
</dbReference>
<dbReference type="GO" id="GO:0003677">
    <property type="term" value="F:DNA binding"/>
    <property type="evidence" value="ECO:0007669"/>
    <property type="project" value="UniProtKB-KW"/>
</dbReference>
<keyword evidence="1" id="KW-0238">DNA-binding</keyword>
<evidence type="ECO:0000313" key="4">
    <source>
        <dbReference type="WBParaSite" id="PgE237_g001_t01"/>
    </source>
</evidence>
<comment type="similarity">
    <text evidence="1">Belongs to the TFIIF alpha subunit family.</text>
</comment>
<organism evidence="3 4">
    <name type="scientific">Parascaris univalens</name>
    <name type="common">Nematode worm</name>
    <dbReference type="NCBI Taxonomy" id="6257"/>
    <lineage>
        <taxon>Eukaryota</taxon>
        <taxon>Metazoa</taxon>
        <taxon>Ecdysozoa</taxon>
        <taxon>Nematoda</taxon>
        <taxon>Chromadorea</taxon>
        <taxon>Rhabditida</taxon>
        <taxon>Spirurina</taxon>
        <taxon>Ascaridomorpha</taxon>
        <taxon>Ascaridoidea</taxon>
        <taxon>Ascarididae</taxon>
        <taxon>Parascaris</taxon>
    </lineage>
</organism>
<evidence type="ECO:0000256" key="2">
    <source>
        <dbReference type="SAM" id="MobiDB-lite"/>
    </source>
</evidence>
<keyword evidence="3" id="KW-1185">Reference proteome</keyword>
<feature type="region of interest" description="Disordered" evidence="2">
    <location>
        <begin position="203"/>
        <end position="234"/>
    </location>
</feature>
<evidence type="ECO:0000313" key="3">
    <source>
        <dbReference type="Proteomes" id="UP000887569"/>
    </source>
</evidence>
<feature type="compositionally biased region" description="Basic and acidic residues" evidence="2">
    <location>
        <begin position="137"/>
        <end position="146"/>
    </location>
</feature>
<dbReference type="AlphaFoldDB" id="A0A915A2X8"/>
<keyword evidence="1" id="KW-0805">Transcription regulation</keyword>
<sequence length="234" mass="25893">MVSESNVSNGDVHGGESGRMSNSSNRSETKGKMRKPHKNEGKMTKAVGEVVKYDSDDGDEEGREFDYISDNTSDSDGDVNKMELKVDEAMVAVADEKGLREMIEGGLSESDGSDDDVDTNMRRLLKLDAKDEDEEIGSLKDNEERGSSNSDSDDPDKGMTSALFLPLKVPIKERPTKVRVKRRFQETLTGNIDTGNFVQFKAGRCDPQIGTSPTSDDSSRQTIHREYRQSTQLL</sequence>
<feature type="region of interest" description="Disordered" evidence="2">
    <location>
        <begin position="125"/>
        <end position="166"/>
    </location>
</feature>
<dbReference type="Pfam" id="PF05793">
    <property type="entry name" value="TFIIF_alpha"/>
    <property type="match status" value="1"/>
</dbReference>